<evidence type="ECO:0000256" key="2">
    <source>
        <dbReference type="ARBA" id="ARBA00005005"/>
    </source>
</evidence>
<evidence type="ECO:0000256" key="5">
    <source>
        <dbReference type="ARBA" id="ARBA00022963"/>
    </source>
</evidence>
<dbReference type="GO" id="GO:0004300">
    <property type="term" value="F:enoyl-CoA hydratase activity"/>
    <property type="evidence" value="ECO:0007669"/>
    <property type="project" value="UniProtKB-ARBA"/>
</dbReference>
<dbReference type="FunFam" id="3.40.50.720:FF:000009">
    <property type="entry name" value="Fatty oxidation complex, alpha subunit"/>
    <property type="match status" value="1"/>
</dbReference>
<dbReference type="InterPro" id="IPR036291">
    <property type="entry name" value="NAD(P)-bd_dom_sf"/>
</dbReference>
<keyword evidence="10" id="KW-0413">Isomerase</keyword>
<organism evidence="17 18">
    <name type="scientific">Xanthobacter dioxanivorans</name>
    <dbReference type="NCBI Taxonomy" id="2528964"/>
    <lineage>
        <taxon>Bacteria</taxon>
        <taxon>Pseudomonadati</taxon>
        <taxon>Pseudomonadota</taxon>
        <taxon>Alphaproteobacteria</taxon>
        <taxon>Hyphomicrobiales</taxon>
        <taxon>Xanthobacteraceae</taxon>
        <taxon>Xanthobacter</taxon>
    </lineage>
</organism>
<dbReference type="GO" id="GO:0003857">
    <property type="term" value="F:(3S)-3-hydroxyacyl-CoA dehydrogenase (NAD+) activity"/>
    <property type="evidence" value="ECO:0007669"/>
    <property type="project" value="UniProtKB-EC"/>
</dbReference>
<dbReference type="PANTHER" id="PTHR23309">
    <property type="entry name" value="3-HYDROXYACYL-COA DEHYROGENASE"/>
    <property type="match status" value="1"/>
</dbReference>
<dbReference type="RefSeq" id="WP_203192544.1">
    <property type="nucleotide sequence ID" value="NZ_CP063362.1"/>
</dbReference>
<evidence type="ECO:0000256" key="3">
    <source>
        <dbReference type="ARBA" id="ARBA00008750"/>
    </source>
</evidence>
<dbReference type="InterPro" id="IPR001753">
    <property type="entry name" value="Enoyl-CoA_hydra/iso"/>
</dbReference>
<evidence type="ECO:0000256" key="4">
    <source>
        <dbReference type="ARBA" id="ARBA00022832"/>
    </source>
</evidence>
<evidence type="ECO:0000256" key="14">
    <source>
        <dbReference type="RuleBase" id="RU003707"/>
    </source>
</evidence>
<dbReference type="Pfam" id="PF00378">
    <property type="entry name" value="ECH_1"/>
    <property type="match status" value="1"/>
</dbReference>
<dbReference type="Gene3D" id="3.90.226.10">
    <property type="entry name" value="2-enoyl-CoA Hydratase, Chain A, domain 1"/>
    <property type="match status" value="1"/>
</dbReference>
<evidence type="ECO:0000256" key="13">
    <source>
        <dbReference type="ARBA" id="ARBA00049556"/>
    </source>
</evidence>
<dbReference type="SUPFAM" id="SSF51735">
    <property type="entry name" value="NAD(P)-binding Rossmann-fold domains"/>
    <property type="match status" value="1"/>
</dbReference>
<keyword evidence="7" id="KW-0520">NAD</keyword>
<dbReference type="InterPro" id="IPR008927">
    <property type="entry name" value="6-PGluconate_DH-like_C_sf"/>
</dbReference>
<dbReference type="AlphaFoldDB" id="A0A974SIT1"/>
<dbReference type="Proteomes" id="UP000596427">
    <property type="component" value="Chromosome"/>
</dbReference>
<dbReference type="Gene3D" id="1.10.1040.50">
    <property type="match status" value="1"/>
</dbReference>
<dbReference type="FunFam" id="1.10.1040.50:FF:000006">
    <property type="entry name" value="Peroxisomal bifunctional enzyme"/>
    <property type="match status" value="1"/>
</dbReference>
<dbReference type="SUPFAM" id="SSF52096">
    <property type="entry name" value="ClpP/crotonase"/>
    <property type="match status" value="1"/>
</dbReference>
<keyword evidence="4" id="KW-0276">Fatty acid metabolism</keyword>
<evidence type="ECO:0000256" key="7">
    <source>
        <dbReference type="ARBA" id="ARBA00023027"/>
    </source>
</evidence>
<comment type="catalytic activity">
    <reaction evidence="13">
        <text>a (3S)-3-hydroxyacyl-CoA + NAD(+) = a 3-oxoacyl-CoA + NADH + H(+)</text>
        <dbReference type="Rhea" id="RHEA:22432"/>
        <dbReference type="ChEBI" id="CHEBI:15378"/>
        <dbReference type="ChEBI" id="CHEBI:57318"/>
        <dbReference type="ChEBI" id="CHEBI:57540"/>
        <dbReference type="ChEBI" id="CHEBI:57945"/>
        <dbReference type="ChEBI" id="CHEBI:90726"/>
        <dbReference type="EC" id="1.1.1.35"/>
    </reaction>
</comment>
<comment type="subcellular location">
    <subcellularLocation>
        <location evidence="1">Peroxisome</location>
    </subcellularLocation>
</comment>
<dbReference type="Pfam" id="PF00725">
    <property type="entry name" value="3HCDH"/>
    <property type="match status" value="1"/>
</dbReference>
<comment type="pathway">
    <text evidence="2">Lipid metabolism; fatty acid beta-oxidation.</text>
</comment>
<dbReference type="KEGG" id="xdi:EZH22_21900"/>
<evidence type="ECO:0000259" key="15">
    <source>
        <dbReference type="Pfam" id="PF00725"/>
    </source>
</evidence>
<evidence type="ECO:0000256" key="1">
    <source>
        <dbReference type="ARBA" id="ARBA00004275"/>
    </source>
</evidence>
<protein>
    <submittedName>
        <fullName evidence="17">Enoyl-CoA hydratase/isomerase family protein</fullName>
    </submittedName>
</protein>
<comment type="similarity">
    <text evidence="14">Belongs to the enoyl-CoA hydratase/isomerase family.</text>
</comment>
<evidence type="ECO:0000256" key="9">
    <source>
        <dbReference type="ARBA" id="ARBA00023140"/>
    </source>
</evidence>
<evidence type="ECO:0000256" key="11">
    <source>
        <dbReference type="ARBA" id="ARBA00023239"/>
    </source>
</evidence>
<dbReference type="GO" id="GO:0006631">
    <property type="term" value="P:fatty acid metabolic process"/>
    <property type="evidence" value="ECO:0007669"/>
    <property type="project" value="UniProtKB-KW"/>
</dbReference>
<dbReference type="SUPFAM" id="SSF48179">
    <property type="entry name" value="6-phosphogluconate dehydrogenase C-terminal domain-like"/>
    <property type="match status" value="2"/>
</dbReference>
<gene>
    <name evidence="17" type="ORF">EZH22_21900</name>
</gene>
<dbReference type="InterPro" id="IPR006108">
    <property type="entry name" value="3HC_DH_C"/>
</dbReference>
<keyword evidence="5" id="KW-0442">Lipid degradation</keyword>
<dbReference type="InterPro" id="IPR018376">
    <property type="entry name" value="Enoyl-CoA_hyd/isom_CS"/>
</dbReference>
<reference evidence="17 18" key="1">
    <citation type="submission" date="2020-10" db="EMBL/GenBank/DDBJ databases">
        <title>Degradation of 1,4-Dioxane by Xanthobacter sp. YN2, via a Novel Group-2 Soluble Di-Iron Monooxygenase.</title>
        <authorList>
            <person name="Ma F."/>
            <person name="Wang Y."/>
            <person name="Yang J."/>
            <person name="Guo H."/>
            <person name="Su D."/>
            <person name="Yu L."/>
        </authorList>
    </citation>
    <scope>NUCLEOTIDE SEQUENCE [LARGE SCALE GENOMIC DNA]</scope>
    <source>
        <strain evidence="17 18">YN2</strain>
    </source>
</reference>
<dbReference type="Pfam" id="PF02737">
    <property type="entry name" value="3HCDH_N"/>
    <property type="match status" value="1"/>
</dbReference>
<dbReference type="GO" id="GO:0016853">
    <property type="term" value="F:isomerase activity"/>
    <property type="evidence" value="ECO:0007669"/>
    <property type="project" value="UniProtKB-KW"/>
</dbReference>
<keyword evidence="18" id="KW-1185">Reference proteome</keyword>
<keyword evidence="12" id="KW-0511">Multifunctional enzyme</keyword>
<keyword evidence="9" id="KW-0576">Peroxisome</keyword>
<feature type="domain" description="3-hydroxyacyl-CoA dehydrogenase NAD binding" evidence="16">
    <location>
        <begin position="290"/>
        <end position="468"/>
    </location>
</feature>
<dbReference type="EMBL" id="CP063362">
    <property type="protein sequence ID" value="QRG05678.1"/>
    <property type="molecule type" value="Genomic_DNA"/>
</dbReference>
<sequence>MDAVSSPVTVTRHGAVAVIGIDHPPVNALSTGVRQGLLDAVRVLDGDPQVAALVISGGAGRFIAGADIREMSLPPGPPLLPDVVAAIDGCAKPVVAALDGAALGGGCEIALACDLRLAGPKALVGLTETRLGLIPGAGGTQRLPRLTGVAEAIALVCEGRVLKARDALALGLVDAVEGDVLAAAIARAPATAKRRLSALPVPPGDKDAEAAAIARARKGAKGMPAIEEAIRVIRAAEAGDFAAGLAAERAAFLALRESAEAKALRHLFFAEREAGKVPGLEGVAARPVASVAVIGAGTMGAGIAVALADAGLAVTLVERDDEAAVAGLGRVRAVYERQVKSGRISAAQGAERLARVTPTADWGRLASVDLVIEAAFEDLAVKTDIFRRLDAIARPGAVLATNTSYLDLDAIAAATARPQDVVGLHFFAPANIMKLLEVVKAARTAPDVLATALALGKKMGKQAIVAGNCDGFIGNRIYALYRRHAEVLVEDGASPQDVDAALEAYGFAMGLFAVSDMSGLDIAYAMRKRRAATRDPGERYVDIADRLVEAGRLGRKTGAGWYAYDAAGNRAPDPLVTQVIEQARAAKGITPRSFTAEQIQRRLLAVMASEGAKVLAEGIALRASDIDLAFVNGYGFPRIKGGPMWAADQMGLAAVLKEVEAAHAAGGAGSNPAPRLVELAEKAGTFAPGQGA</sequence>
<evidence type="ECO:0000256" key="12">
    <source>
        <dbReference type="ARBA" id="ARBA00023268"/>
    </source>
</evidence>
<evidence type="ECO:0000313" key="18">
    <source>
        <dbReference type="Proteomes" id="UP000596427"/>
    </source>
</evidence>
<name>A0A974SIT1_9HYPH</name>
<dbReference type="CDD" id="cd06558">
    <property type="entry name" value="crotonase-like"/>
    <property type="match status" value="1"/>
</dbReference>
<accession>A0A974SIT1</accession>
<evidence type="ECO:0000256" key="6">
    <source>
        <dbReference type="ARBA" id="ARBA00023002"/>
    </source>
</evidence>
<evidence type="ECO:0000313" key="17">
    <source>
        <dbReference type="EMBL" id="QRG05678.1"/>
    </source>
</evidence>
<dbReference type="InterPro" id="IPR006176">
    <property type="entry name" value="3-OHacyl-CoA_DH_NAD-bd"/>
</dbReference>
<evidence type="ECO:0000259" key="16">
    <source>
        <dbReference type="Pfam" id="PF02737"/>
    </source>
</evidence>
<evidence type="ECO:0000256" key="10">
    <source>
        <dbReference type="ARBA" id="ARBA00023235"/>
    </source>
</evidence>
<keyword evidence="8" id="KW-0443">Lipid metabolism</keyword>
<keyword evidence="6" id="KW-0560">Oxidoreductase</keyword>
<keyword evidence="11" id="KW-0456">Lyase</keyword>
<dbReference type="GO" id="GO:0016042">
    <property type="term" value="P:lipid catabolic process"/>
    <property type="evidence" value="ECO:0007669"/>
    <property type="project" value="UniProtKB-KW"/>
</dbReference>
<proteinExistence type="inferred from homology"/>
<feature type="domain" description="3-hydroxyacyl-CoA dehydrogenase C-terminal" evidence="15">
    <location>
        <begin position="471"/>
        <end position="564"/>
    </location>
</feature>
<dbReference type="InterPro" id="IPR029045">
    <property type="entry name" value="ClpP/crotonase-like_dom_sf"/>
</dbReference>
<dbReference type="PANTHER" id="PTHR23309:SF51">
    <property type="entry name" value="3-HYDROXYACYL-COA DEHYDROGENASE-RELATED"/>
    <property type="match status" value="1"/>
</dbReference>
<dbReference type="PROSITE" id="PS00166">
    <property type="entry name" value="ENOYL_COA_HYDRATASE"/>
    <property type="match status" value="1"/>
</dbReference>
<evidence type="ECO:0000256" key="8">
    <source>
        <dbReference type="ARBA" id="ARBA00023098"/>
    </source>
</evidence>
<dbReference type="GO" id="GO:0070403">
    <property type="term" value="F:NAD+ binding"/>
    <property type="evidence" value="ECO:0007669"/>
    <property type="project" value="InterPro"/>
</dbReference>
<dbReference type="Gene3D" id="3.40.50.720">
    <property type="entry name" value="NAD(P)-binding Rossmann-like Domain"/>
    <property type="match status" value="1"/>
</dbReference>
<comment type="similarity">
    <text evidence="3">In the N-terminal section; belongs to the enoyl-CoA hydratase/isomerase family.</text>
</comment>